<name>A0A839SVF5_9PROT</name>
<dbReference type="RefSeq" id="WP_183416830.1">
    <property type="nucleotide sequence ID" value="NZ_JACHXA010000006.1"/>
</dbReference>
<proteinExistence type="predicted"/>
<sequence length="237" mass="27827">MRSALNRIEKEFEHDLAKREQEVRALRDSVISGRARRQALIDERKIKAVETMWTYATTDLAAFKFLSGMVAVLKVRNISEKIDDEDNFQIITEIKKMNRKINFENPEINLIRTDIEIERVFISDVSWAYLNAYRTIILSSYMIFIALFNRVKEIYNIIDIESIRSIVLLAAPEAKSFVECHEVESYYYLLPVLEEKLLNQLRNDMSGIEVDKDEIEKSKKIMENVNALFSNYNKNKN</sequence>
<protein>
    <submittedName>
        <fullName evidence="1">Uncharacterized protein</fullName>
    </submittedName>
</protein>
<dbReference type="EMBL" id="JACHXA010000006">
    <property type="protein sequence ID" value="MBB3066009.1"/>
    <property type="molecule type" value="Genomic_DNA"/>
</dbReference>
<evidence type="ECO:0000313" key="1">
    <source>
        <dbReference type="EMBL" id="MBB3066009.1"/>
    </source>
</evidence>
<dbReference type="AlphaFoldDB" id="A0A839SVF5"/>
<reference evidence="1 2" key="1">
    <citation type="submission" date="2020-08" db="EMBL/GenBank/DDBJ databases">
        <title>Genomic Encyclopedia of Type Strains, Phase III (KMG-III): the genomes of soil and plant-associated and newly described type strains.</title>
        <authorList>
            <person name="Whitman W."/>
        </authorList>
    </citation>
    <scope>NUCLEOTIDE SEQUENCE [LARGE SCALE GENOMIC DNA]</scope>
    <source>
        <strain evidence="1 2">CECT 8803</strain>
    </source>
</reference>
<evidence type="ECO:0000313" key="2">
    <source>
        <dbReference type="Proteomes" id="UP000581135"/>
    </source>
</evidence>
<comment type="caution">
    <text evidence="1">The sequence shown here is derived from an EMBL/GenBank/DDBJ whole genome shotgun (WGS) entry which is preliminary data.</text>
</comment>
<keyword evidence="2" id="KW-1185">Reference proteome</keyword>
<gene>
    <name evidence="1" type="ORF">FHR98_002312</name>
</gene>
<organism evidence="1 2">
    <name type="scientific">Limibacillus halophilus</name>
    <dbReference type="NCBI Taxonomy" id="1579333"/>
    <lineage>
        <taxon>Bacteria</taxon>
        <taxon>Pseudomonadati</taxon>
        <taxon>Pseudomonadota</taxon>
        <taxon>Alphaproteobacteria</taxon>
        <taxon>Rhodospirillales</taxon>
        <taxon>Rhodovibrionaceae</taxon>
        <taxon>Limibacillus</taxon>
    </lineage>
</organism>
<dbReference type="Proteomes" id="UP000581135">
    <property type="component" value="Unassembled WGS sequence"/>
</dbReference>
<accession>A0A839SVF5</accession>